<dbReference type="PANTHER" id="PTHR31727">
    <property type="entry name" value="OLEOYL-ACYL CARRIER PROTEIN THIOESTERASE 1, CHLOROPLASTIC"/>
    <property type="match status" value="1"/>
</dbReference>
<sequence>MAPGRPVSKWNEWMGFVSPSDLASFPTQLIFFHSYLSLPTSPNADHHRFTTIVTHRCCRDHHHPITVADSYFPTPILFLNFLSLLNDVTELRLSPIHLHHPRPSLIHHRLAFPEPNNSILRKIAKLEDPAQYSRLGHVPRRADLDMNQHVNNVSYRTCLRSYR</sequence>
<evidence type="ECO:0000313" key="2">
    <source>
        <dbReference type="EMBL" id="RXH87076.1"/>
    </source>
</evidence>
<accession>A0A498IUY5</accession>
<dbReference type="Proteomes" id="UP000290289">
    <property type="component" value="Chromosome 10"/>
</dbReference>
<feature type="domain" description="Acyl-ACP thioesterase-like C-terminal" evidence="1">
    <location>
        <begin position="128"/>
        <end position="155"/>
    </location>
</feature>
<organism evidence="2 3">
    <name type="scientific">Malus domestica</name>
    <name type="common">Apple</name>
    <name type="synonym">Pyrus malus</name>
    <dbReference type="NCBI Taxonomy" id="3750"/>
    <lineage>
        <taxon>Eukaryota</taxon>
        <taxon>Viridiplantae</taxon>
        <taxon>Streptophyta</taxon>
        <taxon>Embryophyta</taxon>
        <taxon>Tracheophyta</taxon>
        <taxon>Spermatophyta</taxon>
        <taxon>Magnoliopsida</taxon>
        <taxon>eudicotyledons</taxon>
        <taxon>Gunneridae</taxon>
        <taxon>Pentapetalae</taxon>
        <taxon>rosids</taxon>
        <taxon>fabids</taxon>
        <taxon>Rosales</taxon>
        <taxon>Rosaceae</taxon>
        <taxon>Amygdaloideae</taxon>
        <taxon>Maleae</taxon>
        <taxon>Malus</taxon>
    </lineage>
</organism>
<name>A0A498IUY5_MALDO</name>
<dbReference type="InterPro" id="IPR045023">
    <property type="entry name" value="FATA/B"/>
</dbReference>
<dbReference type="Gene3D" id="3.10.129.10">
    <property type="entry name" value="Hotdog Thioesterase"/>
    <property type="match status" value="1"/>
</dbReference>
<protein>
    <recommendedName>
        <fullName evidence="1">Acyl-ACP thioesterase-like C-terminal domain-containing protein</fullName>
    </recommendedName>
</protein>
<proteinExistence type="predicted"/>
<dbReference type="AlphaFoldDB" id="A0A498IUY5"/>
<dbReference type="EMBL" id="RDQH01000336">
    <property type="protein sequence ID" value="RXH87076.1"/>
    <property type="molecule type" value="Genomic_DNA"/>
</dbReference>
<dbReference type="InterPro" id="IPR049427">
    <property type="entry name" value="Acyl-ACP_TE_C"/>
</dbReference>
<evidence type="ECO:0000313" key="3">
    <source>
        <dbReference type="Proteomes" id="UP000290289"/>
    </source>
</evidence>
<gene>
    <name evidence="2" type="ORF">DVH24_028576</name>
</gene>
<dbReference type="GO" id="GO:0000036">
    <property type="term" value="F:acyl carrier activity"/>
    <property type="evidence" value="ECO:0007669"/>
    <property type="project" value="TreeGrafter"/>
</dbReference>
<dbReference type="InterPro" id="IPR029069">
    <property type="entry name" value="HotDog_dom_sf"/>
</dbReference>
<comment type="caution">
    <text evidence="2">The sequence shown here is derived from an EMBL/GenBank/DDBJ whole genome shotgun (WGS) entry which is preliminary data.</text>
</comment>
<dbReference type="SUPFAM" id="SSF54637">
    <property type="entry name" value="Thioesterase/thiol ester dehydrase-isomerase"/>
    <property type="match status" value="1"/>
</dbReference>
<dbReference type="GO" id="GO:0016297">
    <property type="term" value="F:fatty acyl-[ACP] hydrolase activity"/>
    <property type="evidence" value="ECO:0007669"/>
    <property type="project" value="InterPro"/>
</dbReference>
<evidence type="ECO:0000259" key="1">
    <source>
        <dbReference type="Pfam" id="PF20791"/>
    </source>
</evidence>
<dbReference type="STRING" id="3750.A0A498IUY5"/>
<reference evidence="2 3" key="1">
    <citation type="submission" date="2018-10" db="EMBL/GenBank/DDBJ databases">
        <title>A high-quality apple genome assembly.</title>
        <authorList>
            <person name="Hu J."/>
        </authorList>
    </citation>
    <scope>NUCLEOTIDE SEQUENCE [LARGE SCALE GENOMIC DNA]</scope>
    <source>
        <strain evidence="3">cv. HFTH1</strain>
        <tissue evidence="2">Young leaf</tissue>
    </source>
</reference>
<dbReference type="PANTHER" id="PTHR31727:SF6">
    <property type="entry name" value="OLEOYL-ACYL CARRIER PROTEIN THIOESTERASE 1, CHLOROPLASTIC"/>
    <property type="match status" value="1"/>
</dbReference>
<dbReference type="Pfam" id="PF20791">
    <property type="entry name" value="Acyl-ACP_TE_C"/>
    <property type="match status" value="1"/>
</dbReference>
<keyword evidence="3" id="KW-1185">Reference proteome</keyword>